<dbReference type="Proteomes" id="UP000018211">
    <property type="component" value="Unassembled WGS sequence"/>
</dbReference>
<evidence type="ECO:0000313" key="1">
    <source>
        <dbReference type="EMBL" id="CCO50227.1"/>
    </source>
</evidence>
<evidence type="ECO:0000313" key="2">
    <source>
        <dbReference type="Proteomes" id="UP000018211"/>
    </source>
</evidence>
<comment type="caution">
    <text evidence="1">The sequence shown here is derived from an EMBL/GenBank/DDBJ whole genome shotgun (WGS) entry which is preliminary data.</text>
</comment>
<reference evidence="1 2" key="1">
    <citation type="journal article" date="2013" name="ISME J.">
        <title>Comparative genomics of pathogenic lineages of Vibrio nigripulchritudo identifies virulence-associated traits.</title>
        <authorList>
            <person name="Goudenege D."/>
            <person name="Labreuche Y."/>
            <person name="Krin E."/>
            <person name="Ansquer D."/>
            <person name="Mangenot S."/>
            <person name="Calteau A."/>
            <person name="Medigue C."/>
            <person name="Mazel D."/>
            <person name="Polz M.F."/>
            <person name="Le Roux F."/>
        </authorList>
    </citation>
    <scope>NUCLEOTIDE SEQUENCE [LARGE SCALE GENOMIC DNA]</scope>
    <source>
        <strain evidence="1 2">SOn1</strain>
    </source>
</reference>
<accession>A0AAV2W0W3</accession>
<sequence length="85" mass="9421">MIQVPMSENSSFTSQKPSACAAECLARVSNSSDPLMISLVLLAQRWNFLNDQVKSLDNTLKKLTLNTAQSVVSRFGSAQMWLQRS</sequence>
<proteinExistence type="predicted"/>
<dbReference type="EMBL" id="CAOF01000199">
    <property type="protein sequence ID" value="CCO50227.1"/>
    <property type="molecule type" value="Genomic_DNA"/>
</dbReference>
<dbReference type="AlphaFoldDB" id="A0AAV2W0W3"/>
<gene>
    <name evidence="1" type="ORF">VIBNISOn1_p0064</name>
</gene>
<name>A0AAV2W0W3_9VIBR</name>
<organism evidence="1 2">
    <name type="scientific">Vibrio nigripulchritudo SOn1</name>
    <dbReference type="NCBI Taxonomy" id="1238450"/>
    <lineage>
        <taxon>Bacteria</taxon>
        <taxon>Pseudomonadati</taxon>
        <taxon>Pseudomonadota</taxon>
        <taxon>Gammaproteobacteria</taxon>
        <taxon>Vibrionales</taxon>
        <taxon>Vibrionaceae</taxon>
        <taxon>Vibrio</taxon>
    </lineage>
</organism>
<protein>
    <submittedName>
        <fullName evidence="1">Uncharacterized protein</fullName>
    </submittedName>
</protein>